<evidence type="ECO:0000259" key="6">
    <source>
        <dbReference type="Pfam" id="PF02729"/>
    </source>
</evidence>
<evidence type="ECO:0000313" key="7">
    <source>
        <dbReference type="EMBL" id="KZV95042.1"/>
    </source>
</evidence>
<dbReference type="EC" id="2.1.3.3" evidence="2"/>
<evidence type="ECO:0000259" key="5">
    <source>
        <dbReference type="Pfam" id="PF00185"/>
    </source>
</evidence>
<dbReference type="FunFam" id="3.40.50.1370:FF:000008">
    <property type="entry name" value="Ornithine carbamoyltransferase"/>
    <property type="match status" value="1"/>
</dbReference>
<dbReference type="InterPro" id="IPR006131">
    <property type="entry name" value="Asp_carbamoyltransf_Asp/Orn-bd"/>
</dbReference>
<proteinExistence type="inferred from homology"/>
<keyword evidence="8" id="KW-1185">Reference proteome</keyword>
<evidence type="ECO:0000256" key="1">
    <source>
        <dbReference type="ARBA" id="ARBA00007805"/>
    </source>
</evidence>
<dbReference type="PRINTS" id="PR00100">
    <property type="entry name" value="AOTCASE"/>
</dbReference>
<dbReference type="GO" id="GO:0004585">
    <property type="term" value="F:ornithine carbamoyltransferase activity"/>
    <property type="evidence" value="ECO:0007669"/>
    <property type="project" value="UniProtKB-EC"/>
</dbReference>
<dbReference type="InterPro" id="IPR036901">
    <property type="entry name" value="Asp/Orn_carbamoylTrfase_sf"/>
</dbReference>
<name>A0A165JM02_EXIGL</name>
<dbReference type="Pfam" id="PF02729">
    <property type="entry name" value="OTCace_N"/>
    <property type="match status" value="1"/>
</dbReference>
<protein>
    <recommendedName>
        <fullName evidence="2">ornithine carbamoyltransferase</fullName>
        <ecNumber evidence="2">2.1.3.3</ecNumber>
    </recommendedName>
</protein>
<dbReference type="GO" id="GO:0005739">
    <property type="term" value="C:mitochondrion"/>
    <property type="evidence" value="ECO:0007669"/>
    <property type="project" value="TreeGrafter"/>
</dbReference>
<dbReference type="GO" id="GO:0042450">
    <property type="term" value="P:L-arginine biosynthetic process via ornithine"/>
    <property type="evidence" value="ECO:0007669"/>
    <property type="project" value="TreeGrafter"/>
</dbReference>
<dbReference type="STRING" id="1314781.A0A165JM02"/>
<dbReference type="InterPro" id="IPR002292">
    <property type="entry name" value="Orn/put_carbamltrans"/>
</dbReference>
<dbReference type="NCBIfam" id="TIGR00658">
    <property type="entry name" value="orni_carb_tr"/>
    <property type="match status" value="1"/>
</dbReference>
<dbReference type="SUPFAM" id="SSF53671">
    <property type="entry name" value="Aspartate/ornithine carbamoyltransferase"/>
    <property type="match status" value="1"/>
</dbReference>
<organism evidence="7 8">
    <name type="scientific">Exidia glandulosa HHB12029</name>
    <dbReference type="NCBI Taxonomy" id="1314781"/>
    <lineage>
        <taxon>Eukaryota</taxon>
        <taxon>Fungi</taxon>
        <taxon>Dikarya</taxon>
        <taxon>Basidiomycota</taxon>
        <taxon>Agaricomycotina</taxon>
        <taxon>Agaricomycetes</taxon>
        <taxon>Auriculariales</taxon>
        <taxon>Exidiaceae</taxon>
        <taxon>Exidia</taxon>
    </lineage>
</organism>
<dbReference type="InterPro" id="IPR006130">
    <property type="entry name" value="Asp/Orn_carbamoylTrfase"/>
</dbReference>
<dbReference type="FunCoup" id="A0A165JM02">
    <property type="interactions" value="329"/>
</dbReference>
<feature type="domain" description="Aspartate/ornithine carbamoyltransferase carbamoyl-P binding" evidence="6">
    <location>
        <begin position="19"/>
        <end position="166"/>
    </location>
</feature>
<evidence type="ECO:0000256" key="2">
    <source>
        <dbReference type="ARBA" id="ARBA00013007"/>
    </source>
</evidence>
<accession>A0A165JM02</accession>
<keyword evidence="3 4" id="KW-0808">Transferase</keyword>
<dbReference type="InterPro" id="IPR006132">
    <property type="entry name" value="Asp/Orn_carbamoyltranf_P-bd"/>
</dbReference>
<gene>
    <name evidence="7" type="ORF">EXIGLDRAFT_644710</name>
</gene>
<evidence type="ECO:0000256" key="4">
    <source>
        <dbReference type="RuleBase" id="RU003634"/>
    </source>
</evidence>
<dbReference type="AlphaFoldDB" id="A0A165JM02"/>
<comment type="similarity">
    <text evidence="1">Belongs to the aspartate/ornithine carbamoyltransferase superfamily. OTCase family.</text>
</comment>
<dbReference type="PRINTS" id="PR00102">
    <property type="entry name" value="OTCASE"/>
</dbReference>
<dbReference type="EMBL" id="KV425964">
    <property type="protein sequence ID" value="KZV95042.1"/>
    <property type="molecule type" value="Genomic_DNA"/>
</dbReference>
<sequence>MAALATAAASASKRAPTLRNLLTLADVSVEGLQRLLTSAAEINRITPTKIRALVPPAPMDNWLNKKAIALLFSKRSTRTRVAAEVAIRRMGGSPVFLAPDDIQLGVNESLADTAQVLNQLVQAIFARVGPHSDIEALAANTTIPVINALSDLWHPTQVLADLLTIADSAARFNANASSTEQQISLGKKHLPPLTVAWVGDSTNVLHDMLVSFPRLGLKMRVATPKGYGTPEPIMARIRELGCADSIVFTHDPQEAVHGANVVATDTWISMGQEDEKAARLEAFKGYQVTEALCQAGGAEPNWQFLHCLPRKAEEVDDAVFYGPRSLVFREAHNRLPTIQAVFAAIFRPEYGVAKPHYEIKQKEQ</sequence>
<dbReference type="Proteomes" id="UP000077266">
    <property type="component" value="Unassembled WGS sequence"/>
</dbReference>
<evidence type="ECO:0000313" key="8">
    <source>
        <dbReference type="Proteomes" id="UP000077266"/>
    </source>
</evidence>
<dbReference type="GO" id="GO:0016597">
    <property type="term" value="F:amino acid binding"/>
    <property type="evidence" value="ECO:0007669"/>
    <property type="project" value="InterPro"/>
</dbReference>
<dbReference type="PANTHER" id="PTHR45753">
    <property type="entry name" value="ORNITHINE CARBAMOYLTRANSFERASE, MITOCHONDRIAL"/>
    <property type="match status" value="1"/>
</dbReference>
<evidence type="ECO:0000256" key="3">
    <source>
        <dbReference type="ARBA" id="ARBA00022679"/>
    </source>
</evidence>
<dbReference type="OrthoDB" id="10252326at2759"/>
<reference evidence="7 8" key="1">
    <citation type="journal article" date="2016" name="Mol. Biol. Evol.">
        <title>Comparative Genomics of Early-Diverging Mushroom-Forming Fungi Provides Insights into the Origins of Lignocellulose Decay Capabilities.</title>
        <authorList>
            <person name="Nagy L.G."/>
            <person name="Riley R."/>
            <person name="Tritt A."/>
            <person name="Adam C."/>
            <person name="Daum C."/>
            <person name="Floudas D."/>
            <person name="Sun H."/>
            <person name="Yadav J.S."/>
            <person name="Pangilinan J."/>
            <person name="Larsson K.H."/>
            <person name="Matsuura K."/>
            <person name="Barry K."/>
            <person name="Labutti K."/>
            <person name="Kuo R."/>
            <person name="Ohm R.A."/>
            <person name="Bhattacharya S.S."/>
            <person name="Shirouzu T."/>
            <person name="Yoshinaga Y."/>
            <person name="Martin F.M."/>
            <person name="Grigoriev I.V."/>
            <person name="Hibbett D.S."/>
        </authorList>
    </citation>
    <scope>NUCLEOTIDE SEQUENCE [LARGE SCALE GENOMIC DNA]</scope>
    <source>
        <strain evidence="7 8">HHB12029</strain>
    </source>
</reference>
<feature type="domain" description="Aspartate/ornithine carbamoyltransferase Asp/Orn-binding" evidence="5">
    <location>
        <begin position="193"/>
        <end position="344"/>
    </location>
</feature>
<dbReference type="PANTHER" id="PTHR45753:SF3">
    <property type="entry name" value="ORNITHINE TRANSCARBAMYLASE, MITOCHONDRIAL"/>
    <property type="match status" value="1"/>
</dbReference>
<dbReference type="Gene3D" id="3.40.50.1370">
    <property type="entry name" value="Aspartate/ornithine carbamoyltransferase"/>
    <property type="match status" value="2"/>
</dbReference>
<dbReference type="InParanoid" id="A0A165JM02"/>
<dbReference type="PROSITE" id="PS00097">
    <property type="entry name" value="CARBAMOYLTRANSFERASE"/>
    <property type="match status" value="1"/>
</dbReference>
<dbReference type="Pfam" id="PF00185">
    <property type="entry name" value="OTCace"/>
    <property type="match status" value="1"/>
</dbReference>
<dbReference type="GO" id="GO:0019240">
    <property type="term" value="P:citrulline biosynthetic process"/>
    <property type="evidence" value="ECO:0007669"/>
    <property type="project" value="TreeGrafter"/>
</dbReference>